<evidence type="ECO:0000256" key="1">
    <source>
        <dbReference type="ARBA" id="ARBA00006817"/>
    </source>
</evidence>
<accession>A0A212IXP3</accession>
<reference evidence="3" key="1">
    <citation type="submission" date="2016-04" db="EMBL/GenBank/DDBJ databases">
        <authorList>
            <person name="Evans L.H."/>
            <person name="Alamgir A."/>
            <person name="Owens N."/>
            <person name="Weber N.D."/>
            <person name="Virtaneva K."/>
            <person name="Barbian K."/>
            <person name="Babar A."/>
            <person name="Rosenke K."/>
        </authorList>
    </citation>
    <scope>NUCLEOTIDE SEQUENCE</scope>
    <source>
        <strain evidence="3">86</strain>
    </source>
</reference>
<dbReference type="EMBL" id="FLUO01000001">
    <property type="protein sequence ID" value="SBV91969.1"/>
    <property type="molecule type" value="Genomic_DNA"/>
</dbReference>
<dbReference type="InterPro" id="IPR013538">
    <property type="entry name" value="ASHA1/2-like_C"/>
</dbReference>
<dbReference type="Gene3D" id="3.30.530.20">
    <property type="match status" value="1"/>
</dbReference>
<protein>
    <recommendedName>
        <fullName evidence="2">Activator of Hsp90 ATPase homologue 1/2-like C-terminal domain-containing protein</fullName>
    </recommendedName>
</protein>
<feature type="domain" description="Activator of Hsp90 ATPase homologue 1/2-like C-terminal" evidence="2">
    <location>
        <begin position="25"/>
        <end position="151"/>
    </location>
</feature>
<dbReference type="Pfam" id="PF08327">
    <property type="entry name" value="AHSA1"/>
    <property type="match status" value="1"/>
</dbReference>
<organism evidence="3">
    <name type="scientific">uncultured Alphaproteobacteria bacterium</name>
    <dbReference type="NCBI Taxonomy" id="91750"/>
    <lineage>
        <taxon>Bacteria</taxon>
        <taxon>Pseudomonadati</taxon>
        <taxon>Pseudomonadota</taxon>
        <taxon>Alphaproteobacteria</taxon>
        <taxon>environmental samples</taxon>
    </lineage>
</organism>
<evidence type="ECO:0000313" key="3">
    <source>
        <dbReference type="EMBL" id="SBV91969.1"/>
    </source>
</evidence>
<dbReference type="SUPFAM" id="SSF55961">
    <property type="entry name" value="Bet v1-like"/>
    <property type="match status" value="1"/>
</dbReference>
<name>A0A212IXP3_9PROT</name>
<dbReference type="AlphaFoldDB" id="A0A212IXP3"/>
<evidence type="ECO:0000259" key="2">
    <source>
        <dbReference type="Pfam" id="PF08327"/>
    </source>
</evidence>
<proteinExistence type="inferred from homology"/>
<gene>
    <name evidence="3" type="ORF">KL86APRO_10192</name>
</gene>
<comment type="similarity">
    <text evidence="1">Belongs to the AHA1 family.</text>
</comment>
<dbReference type="InterPro" id="IPR023393">
    <property type="entry name" value="START-like_dom_sf"/>
</dbReference>
<sequence>MTSTRTGSVTIDVEAGLINITDVVRAPIKAAWTCLTNRRHIREWWGDHVDLELHPGGAFEELWSDPEGRRARAFGTVHEVSAPFTLVLDWREDDWPYTTIVVLRLRDLGTSTAISVTHKNWPTPADDAVRDTMARHYHAWKTALARLKAYAAAPRAAAD</sequence>
<dbReference type="CDD" id="cd07814">
    <property type="entry name" value="SRPBCC_CalC_Aha1-like"/>
    <property type="match status" value="1"/>
</dbReference>